<dbReference type="STRING" id="157652.A0A371HD22"/>
<dbReference type="PANTHER" id="PTHR48063:SF98">
    <property type="entry name" value="LRR RECEPTOR-LIKE SERINE_THREONINE-PROTEIN KINASE FLS2"/>
    <property type="match status" value="1"/>
</dbReference>
<comment type="similarity">
    <text evidence="2">Belongs to the RLP family.</text>
</comment>
<dbReference type="EMBL" id="QJKJ01002940">
    <property type="protein sequence ID" value="RDY00655.1"/>
    <property type="molecule type" value="Genomic_DNA"/>
</dbReference>
<accession>A0A371HD22</accession>
<evidence type="ECO:0000256" key="2">
    <source>
        <dbReference type="ARBA" id="ARBA00009592"/>
    </source>
</evidence>
<keyword evidence="10" id="KW-0675">Receptor</keyword>
<evidence type="ECO:0000256" key="9">
    <source>
        <dbReference type="ARBA" id="ARBA00023136"/>
    </source>
</evidence>
<dbReference type="SUPFAM" id="SSF52058">
    <property type="entry name" value="L domain-like"/>
    <property type="match status" value="1"/>
</dbReference>
<keyword evidence="7" id="KW-0677">Repeat</keyword>
<evidence type="ECO:0000256" key="1">
    <source>
        <dbReference type="ARBA" id="ARBA00004251"/>
    </source>
</evidence>
<evidence type="ECO:0000256" key="7">
    <source>
        <dbReference type="ARBA" id="ARBA00022737"/>
    </source>
</evidence>
<dbReference type="InterPro" id="IPR046956">
    <property type="entry name" value="RLP23-like"/>
</dbReference>
<evidence type="ECO:0000256" key="3">
    <source>
        <dbReference type="ARBA" id="ARBA00022475"/>
    </source>
</evidence>
<reference evidence="12" key="1">
    <citation type="submission" date="2018-05" db="EMBL/GenBank/DDBJ databases">
        <title>Draft genome of Mucuna pruriens seed.</title>
        <authorList>
            <person name="Nnadi N.E."/>
            <person name="Vos R."/>
            <person name="Hasami M.H."/>
            <person name="Devisetty U.K."/>
            <person name="Aguiy J.C."/>
        </authorList>
    </citation>
    <scope>NUCLEOTIDE SEQUENCE [LARGE SCALE GENOMIC DNA]</scope>
    <source>
        <strain evidence="12">JCA_2017</strain>
    </source>
</reference>
<evidence type="ECO:0000256" key="8">
    <source>
        <dbReference type="ARBA" id="ARBA00022989"/>
    </source>
</evidence>
<keyword evidence="9" id="KW-0472">Membrane</keyword>
<comment type="subcellular location">
    <subcellularLocation>
        <location evidence="1">Cell membrane</location>
        <topology evidence="1">Single-pass type I membrane protein</topology>
    </subcellularLocation>
</comment>
<keyword evidence="6" id="KW-0732">Signal</keyword>
<protein>
    <submittedName>
        <fullName evidence="12">Receptor-like protein 12</fullName>
    </submittedName>
</protein>
<evidence type="ECO:0000256" key="6">
    <source>
        <dbReference type="ARBA" id="ARBA00022729"/>
    </source>
</evidence>
<sequence>MLTSSTFQFQFNLSLNLQKLYLSYNNIALSSPLYPNLPSLKILDLNFINPTSPIFNGNLIFGSKLEELHLQNCSLLDGTFPVSSTFTMNFSSSLLYLDFSSNLLKSSAMFYWLFNITTNLHTLDLDGNLLEGPIPDEFGKVMNSLEDLDLSVKKLQGKIPTFFGNIGQISSFIQNSSWCNRHIFHHLDLSYNRITGMLPKSIGLLSELEVLSLAGNSLEGDVTELHVTNFSKLRLLLLSENSLSLKFISNWVPPSQIINLSLASCKLGPNISDNGLNESVPEWFWNKLQYMAMLNLSHNNLAGAIPNIPCKLFFRQIIILNSNQFENRQSTAANIATLDLSSNQIKGQLPVCWKSVDSLLFLDLSNNKLSGKIPMSIGSLVKLEALVLQNNSLTGQLPSTLKNCSNLIMLDVSENMLSGPIPSWIGESMRQLIILIMRGNHLSANLPIQLSIQLLDLSRNKLSNGIPTCLTNFTAMSAKSINRTETQTCIYGTIVLTMETMVLSVLVIRFIKHECGKVWNTGSGILSEIPKEVKYLLGLISLNLSRNNLSGEIPSEVGNLSSLESLDLSRNHFSGRISSSLSQIDSLGKLVTQLSLWKNPNWKTFGNL</sequence>
<evidence type="ECO:0000256" key="11">
    <source>
        <dbReference type="ARBA" id="ARBA00023180"/>
    </source>
</evidence>
<organism evidence="12 13">
    <name type="scientific">Mucuna pruriens</name>
    <name type="common">Velvet bean</name>
    <name type="synonym">Dolichos pruriens</name>
    <dbReference type="NCBI Taxonomy" id="157652"/>
    <lineage>
        <taxon>Eukaryota</taxon>
        <taxon>Viridiplantae</taxon>
        <taxon>Streptophyta</taxon>
        <taxon>Embryophyta</taxon>
        <taxon>Tracheophyta</taxon>
        <taxon>Spermatophyta</taxon>
        <taxon>Magnoliopsida</taxon>
        <taxon>eudicotyledons</taxon>
        <taxon>Gunneridae</taxon>
        <taxon>Pentapetalae</taxon>
        <taxon>rosids</taxon>
        <taxon>fabids</taxon>
        <taxon>Fabales</taxon>
        <taxon>Fabaceae</taxon>
        <taxon>Papilionoideae</taxon>
        <taxon>50 kb inversion clade</taxon>
        <taxon>NPAAA clade</taxon>
        <taxon>indigoferoid/millettioid clade</taxon>
        <taxon>Phaseoleae</taxon>
        <taxon>Mucuna</taxon>
    </lineage>
</organism>
<dbReference type="PANTHER" id="PTHR48063">
    <property type="entry name" value="LRR RECEPTOR-LIKE KINASE"/>
    <property type="match status" value="1"/>
</dbReference>
<evidence type="ECO:0000256" key="5">
    <source>
        <dbReference type="ARBA" id="ARBA00022692"/>
    </source>
</evidence>
<keyword evidence="13" id="KW-1185">Reference proteome</keyword>
<gene>
    <name evidence="12" type="primary">RLP12</name>
    <name evidence="12" type="ORF">CR513_16136</name>
</gene>
<dbReference type="Pfam" id="PF13855">
    <property type="entry name" value="LRR_8"/>
    <property type="match status" value="1"/>
</dbReference>
<evidence type="ECO:0000313" key="12">
    <source>
        <dbReference type="EMBL" id="RDY00655.1"/>
    </source>
</evidence>
<keyword evidence="8" id="KW-1133">Transmembrane helix</keyword>
<comment type="caution">
    <text evidence="12">The sequence shown here is derived from an EMBL/GenBank/DDBJ whole genome shotgun (WGS) entry which is preliminary data.</text>
</comment>
<dbReference type="PRINTS" id="PR00019">
    <property type="entry name" value="LEURICHRPT"/>
</dbReference>
<dbReference type="FunFam" id="3.80.10.10:FF:000356">
    <property type="entry name" value="LRR receptor-like serine/threonine-protein kinase"/>
    <property type="match status" value="1"/>
</dbReference>
<dbReference type="Pfam" id="PF00560">
    <property type="entry name" value="LRR_1"/>
    <property type="match status" value="7"/>
</dbReference>
<dbReference type="InterPro" id="IPR001611">
    <property type="entry name" value="Leu-rich_rpt"/>
</dbReference>
<proteinExistence type="inferred from homology"/>
<evidence type="ECO:0000256" key="10">
    <source>
        <dbReference type="ARBA" id="ARBA00023170"/>
    </source>
</evidence>
<evidence type="ECO:0000313" key="13">
    <source>
        <dbReference type="Proteomes" id="UP000257109"/>
    </source>
</evidence>
<feature type="non-terminal residue" evidence="12">
    <location>
        <position position="1"/>
    </location>
</feature>
<dbReference type="OrthoDB" id="1706571at2759"/>
<dbReference type="InterPro" id="IPR032675">
    <property type="entry name" value="LRR_dom_sf"/>
</dbReference>
<keyword evidence="5" id="KW-0812">Transmembrane</keyword>
<keyword evidence="11" id="KW-0325">Glycoprotein</keyword>
<dbReference type="Gene3D" id="3.80.10.10">
    <property type="entry name" value="Ribonuclease Inhibitor"/>
    <property type="match status" value="3"/>
</dbReference>
<dbReference type="Proteomes" id="UP000257109">
    <property type="component" value="Unassembled WGS sequence"/>
</dbReference>
<keyword evidence="3" id="KW-1003">Cell membrane</keyword>
<dbReference type="SUPFAM" id="SSF52047">
    <property type="entry name" value="RNI-like"/>
    <property type="match status" value="1"/>
</dbReference>
<evidence type="ECO:0000256" key="4">
    <source>
        <dbReference type="ARBA" id="ARBA00022614"/>
    </source>
</evidence>
<keyword evidence="4" id="KW-0433">Leucine-rich repeat</keyword>
<dbReference type="GO" id="GO:0005886">
    <property type="term" value="C:plasma membrane"/>
    <property type="evidence" value="ECO:0007669"/>
    <property type="project" value="UniProtKB-SubCell"/>
</dbReference>
<name>A0A371HD22_MUCPR</name>
<dbReference type="AlphaFoldDB" id="A0A371HD22"/>